<sequence>MTTPFPPSRTPAFDPFGEPSETVPCPTAGPGDRRARRIAIAAFWSLALLITAGRAYWGVHPAQQPSQDTASVAASTTIR</sequence>
<keyword evidence="2" id="KW-0812">Transmembrane</keyword>
<keyword evidence="4" id="KW-1185">Reference proteome</keyword>
<keyword evidence="2" id="KW-1133">Transmembrane helix</keyword>
<reference evidence="3" key="2">
    <citation type="submission" date="2021-08" db="EMBL/GenBank/DDBJ databases">
        <authorList>
            <person name="Tani A."/>
            <person name="Ola A."/>
            <person name="Ogura Y."/>
            <person name="Katsura K."/>
            <person name="Hayashi T."/>
        </authorList>
    </citation>
    <scope>NUCLEOTIDE SEQUENCE</scope>
    <source>
        <strain evidence="3">DSM 17168</strain>
    </source>
</reference>
<evidence type="ECO:0000256" key="2">
    <source>
        <dbReference type="SAM" id="Phobius"/>
    </source>
</evidence>
<reference evidence="3" key="1">
    <citation type="journal article" date="2021" name="Front. Microbiol.">
        <title>Comprehensive Comparative Genomics and Phenotyping of Methylobacterium Species.</title>
        <authorList>
            <person name="Alessa O."/>
            <person name="Ogura Y."/>
            <person name="Fujitani Y."/>
            <person name="Takami H."/>
            <person name="Hayashi T."/>
            <person name="Sahin N."/>
            <person name="Tani A."/>
        </authorList>
    </citation>
    <scope>NUCLEOTIDE SEQUENCE</scope>
    <source>
        <strain evidence="3">DSM 17168</strain>
    </source>
</reference>
<name>A0ABQ4SG02_9HYPH</name>
<evidence type="ECO:0000313" key="4">
    <source>
        <dbReference type="Proteomes" id="UP001055153"/>
    </source>
</evidence>
<accession>A0ABQ4SG02</accession>
<organism evidence="3 4">
    <name type="scientific">Methylobacterium isbiliense</name>
    <dbReference type="NCBI Taxonomy" id="315478"/>
    <lineage>
        <taxon>Bacteria</taxon>
        <taxon>Pseudomonadati</taxon>
        <taxon>Pseudomonadota</taxon>
        <taxon>Alphaproteobacteria</taxon>
        <taxon>Hyphomicrobiales</taxon>
        <taxon>Methylobacteriaceae</taxon>
        <taxon>Methylobacterium</taxon>
    </lineage>
</organism>
<gene>
    <name evidence="3" type="ORF">GMJLKIPL_2529</name>
</gene>
<feature type="transmembrane region" description="Helical" evidence="2">
    <location>
        <begin position="38"/>
        <end position="57"/>
    </location>
</feature>
<protein>
    <submittedName>
        <fullName evidence="3">Uncharacterized protein</fullName>
    </submittedName>
</protein>
<dbReference type="EMBL" id="BPQQ01000029">
    <property type="protein sequence ID" value="GJE00606.1"/>
    <property type="molecule type" value="Genomic_DNA"/>
</dbReference>
<evidence type="ECO:0000256" key="1">
    <source>
        <dbReference type="SAM" id="MobiDB-lite"/>
    </source>
</evidence>
<comment type="caution">
    <text evidence="3">The sequence shown here is derived from an EMBL/GenBank/DDBJ whole genome shotgun (WGS) entry which is preliminary data.</text>
</comment>
<dbReference type="Proteomes" id="UP001055153">
    <property type="component" value="Unassembled WGS sequence"/>
</dbReference>
<dbReference type="RefSeq" id="WP_238235490.1">
    <property type="nucleotide sequence ID" value="NZ_BPQQ01000029.1"/>
</dbReference>
<evidence type="ECO:0000313" key="3">
    <source>
        <dbReference type="EMBL" id="GJE00606.1"/>
    </source>
</evidence>
<proteinExistence type="predicted"/>
<keyword evidence="2" id="KW-0472">Membrane</keyword>
<feature type="region of interest" description="Disordered" evidence="1">
    <location>
        <begin position="1"/>
        <end position="31"/>
    </location>
</feature>